<dbReference type="EMBL" id="CP133622">
    <property type="protein sequence ID" value="WMV54352.1"/>
    <property type="molecule type" value="Genomic_DNA"/>
</dbReference>
<evidence type="ECO:0000313" key="1">
    <source>
        <dbReference type="EMBL" id="WMV54352.1"/>
    </source>
</evidence>
<name>A0AAF0UX56_SOLVR</name>
<evidence type="ECO:0000313" key="2">
    <source>
        <dbReference type="Proteomes" id="UP001234989"/>
    </source>
</evidence>
<reference evidence="1" key="1">
    <citation type="submission" date="2023-08" db="EMBL/GenBank/DDBJ databases">
        <title>A de novo genome assembly of Solanum verrucosum Schlechtendal, a Mexican diploid species geographically isolated from the other diploid A-genome species in potato relatives.</title>
        <authorList>
            <person name="Hosaka K."/>
        </authorList>
    </citation>
    <scope>NUCLEOTIDE SEQUENCE</scope>
    <source>
        <tissue evidence="1">Young leaves</tissue>
    </source>
</reference>
<accession>A0AAF0UX56</accession>
<dbReference type="AlphaFoldDB" id="A0AAF0UX56"/>
<proteinExistence type="predicted"/>
<protein>
    <submittedName>
        <fullName evidence="1">Uncharacterized protein</fullName>
    </submittedName>
</protein>
<dbReference type="Proteomes" id="UP001234989">
    <property type="component" value="Chromosome 11"/>
</dbReference>
<keyword evidence="2" id="KW-1185">Reference proteome</keyword>
<organism evidence="1 2">
    <name type="scientific">Solanum verrucosum</name>
    <dbReference type="NCBI Taxonomy" id="315347"/>
    <lineage>
        <taxon>Eukaryota</taxon>
        <taxon>Viridiplantae</taxon>
        <taxon>Streptophyta</taxon>
        <taxon>Embryophyta</taxon>
        <taxon>Tracheophyta</taxon>
        <taxon>Spermatophyta</taxon>
        <taxon>Magnoliopsida</taxon>
        <taxon>eudicotyledons</taxon>
        <taxon>Gunneridae</taxon>
        <taxon>Pentapetalae</taxon>
        <taxon>asterids</taxon>
        <taxon>lamiids</taxon>
        <taxon>Solanales</taxon>
        <taxon>Solanaceae</taxon>
        <taxon>Solanoideae</taxon>
        <taxon>Solaneae</taxon>
        <taxon>Solanum</taxon>
    </lineage>
</organism>
<gene>
    <name evidence="1" type="ORF">MTR67_047737</name>
</gene>
<sequence>MKFTRNYRHETTRLGGLHNNMDSCIRLFSFSYLLS</sequence>